<reference evidence="3 4" key="1">
    <citation type="submission" date="2019-03" db="EMBL/GenBank/DDBJ databases">
        <title>Rhodobacteraceae bacterium SM1902, a new member of the family Rhodobacteraceae isolated from Yantai.</title>
        <authorList>
            <person name="Sun Y."/>
        </authorList>
    </citation>
    <scope>NUCLEOTIDE SEQUENCE [LARGE SCALE GENOMIC DNA]</scope>
    <source>
        <strain evidence="3 4">SM1902</strain>
    </source>
</reference>
<dbReference type="AlphaFoldDB" id="A0A4R6AME7"/>
<dbReference type="RefSeq" id="WP_133343744.1">
    <property type="nucleotide sequence ID" value="NZ_SMZO01000042.1"/>
</dbReference>
<comment type="caution">
    <text evidence="3">The sequence shown here is derived from an EMBL/GenBank/DDBJ whole genome shotgun (WGS) entry which is preliminary data.</text>
</comment>
<dbReference type="CDD" id="cd00293">
    <property type="entry name" value="USP-like"/>
    <property type="match status" value="1"/>
</dbReference>
<dbReference type="EMBL" id="SMZO01000042">
    <property type="protein sequence ID" value="TDL85521.1"/>
    <property type="molecule type" value="Genomic_DNA"/>
</dbReference>
<evidence type="ECO:0000313" key="3">
    <source>
        <dbReference type="EMBL" id="TDL85521.1"/>
    </source>
</evidence>
<dbReference type="PANTHER" id="PTHR46268:SF15">
    <property type="entry name" value="UNIVERSAL STRESS PROTEIN HP_0031"/>
    <property type="match status" value="1"/>
</dbReference>
<name>A0A4R6AME7_9RHOB</name>
<dbReference type="InterPro" id="IPR006015">
    <property type="entry name" value="Universal_stress_UspA"/>
</dbReference>
<protein>
    <submittedName>
        <fullName evidence="3">Universal stress protein</fullName>
    </submittedName>
</protein>
<proteinExistence type="inferred from homology"/>
<evidence type="ECO:0000259" key="2">
    <source>
        <dbReference type="Pfam" id="PF00582"/>
    </source>
</evidence>
<dbReference type="SUPFAM" id="SSF52402">
    <property type="entry name" value="Adenine nucleotide alpha hydrolases-like"/>
    <property type="match status" value="2"/>
</dbReference>
<organism evidence="3 4">
    <name type="scientific">Meridianimarinicoccus aquatilis</name>
    <dbReference type="NCBI Taxonomy" id="2552766"/>
    <lineage>
        <taxon>Bacteria</taxon>
        <taxon>Pseudomonadati</taxon>
        <taxon>Pseudomonadota</taxon>
        <taxon>Alphaproteobacteria</taxon>
        <taxon>Rhodobacterales</taxon>
        <taxon>Paracoccaceae</taxon>
        <taxon>Meridianimarinicoccus</taxon>
    </lineage>
</organism>
<sequence>MSYRTLLTVIHQSASCKAQVSKASQLARKLDAHLDILCLGIDEVQVGYYFAGADAVLQQTSIAMAREKAEALQALAEEQAQAEAIRWSATTLVTQFGVLTDVVARAAMFADLVVLPLPQGDHGGDEAVAIIEAALFSGQSAVLLLPDAELPTEFPRRAVIGWNSGMEAMTAVRAALPALKMAGSASVAMVEPPARSLTQTGPGEALSTMLDRHGIKAEISLLVKTKPRVSDVLMEHVQDQQADLLVAGAYGHSRFREAILGGATRELIAKAKVPLLMAH</sequence>
<dbReference type="InterPro" id="IPR006016">
    <property type="entry name" value="UspA"/>
</dbReference>
<feature type="domain" description="UspA" evidence="2">
    <location>
        <begin position="213"/>
        <end position="278"/>
    </location>
</feature>
<dbReference type="PANTHER" id="PTHR46268">
    <property type="entry name" value="STRESS RESPONSE PROTEIN NHAX"/>
    <property type="match status" value="1"/>
</dbReference>
<keyword evidence="4" id="KW-1185">Reference proteome</keyword>
<gene>
    <name evidence="3" type="ORF">E2L05_15245</name>
</gene>
<dbReference type="Proteomes" id="UP000294562">
    <property type="component" value="Unassembled WGS sequence"/>
</dbReference>
<dbReference type="Pfam" id="PF00582">
    <property type="entry name" value="Usp"/>
    <property type="match status" value="1"/>
</dbReference>
<dbReference type="Gene3D" id="3.40.50.12370">
    <property type="match status" value="1"/>
</dbReference>
<evidence type="ECO:0000256" key="1">
    <source>
        <dbReference type="ARBA" id="ARBA00008791"/>
    </source>
</evidence>
<dbReference type="PRINTS" id="PR01438">
    <property type="entry name" value="UNVRSLSTRESS"/>
</dbReference>
<comment type="similarity">
    <text evidence="1">Belongs to the universal stress protein A family.</text>
</comment>
<evidence type="ECO:0000313" key="4">
    <source>
        <dbReference type="Proteomes" id="UP000294562"/>
    </source>
</evidence>
<dbReference type="OrthoDB" id="9804721at2"/>
<accession>A0A4R6AME7</accession>